<dbReference type="AlphaFoldDB" id="A0A0U0SS06"/>
<organism evidence="1 2">
    <name type="scientific">Mycobacterium tuberculosis</name>
    <dbReference type="NCBI Taxonomy" id="1773"/>
    <lineage>
        <taxon>Bacteria</taxon>
        <taxon>Bacillati</taxon>
        <taxon>Actinomycetota</taxon>
        <taxon>Actinomycetes</taxon>
        <taxon>Mycobacteriales</taxon>
        <taxon>Mycobacteriaceae</taxon>
        <taxon>Mycobacterium</taxon>
        <taxon>Mycobacterium tuberculosis complex</taxon>
    </lineage>
</organism>
<proteinExistence type="predicted"/>
<name>A0A0U0SS06_MYCTX</name>
<protein>
    <submittedName>
        <fullName evidence="1">Uncharacterized protein</fullName>
    </submittedName>
</protein>
<accession>A0A0U0SS06</accession>
<dbReference type="EMBL" id="CSAE01000803">
    <property type="protein sequence ID" value="COW94133.1"/>
    <property type="molecule type" value="Genomic_DNA"/>
</dbReference>
<gene>
    <name evidence="1" type="ORF">ERS007703_04496</name>
</gene>
<reference evidence="2" key="1">
    <citation type="submission" date="2015-03" db="EMBL/GenBank/DDBJ databases">
        <authorList>
            <consortium name="Pathogen Informatics"/>
        </authorList>
    </citation>
    <scope>NUCLEOTIDE SEQUENCE [LARGE SCALE GENOMIC DNA]</scope>
    <source>
        <strain evidence="2">K00500041</strain>
    </source>
</reference>
<evidence type="ECO:0000313" key="1">
    <source>
        <dbReference type="EMBL" id="COW94133.1"/>
    </source>
</evidence>
<evidence type="ECO:0000313" key="2">
    <source>
        <dbReference type="Proteomes" id="UP000038802"/>
    </source>
</evidence>
<dbReference type="Proteomes" id="UP000038802">
    <property type="component" value="Unassembled WGS sequence"/>
</dbReference>
<sequence>MVLPVEIATQRPDEIVDVRKVISQFAGSSFDLARRGCHLMGNVVELLHQVEHLFHGIDRNQHFVAHGQHIGHAFAHVGQAHRLGGTHHADLKGNRRMLKGHPLRPGDRLHPLDPGHVQDLLGDLVDDEHPGRISHVLIALDQQHLGVHPGWAKVPVGGRIPAVDRRASAQVVAIVIAGPVAR</sequence>